<evidence type="ECO:0000313" key="3">
    <source>
        <dbReference type="Proteomes" id="UP000034883"/>
    </source>
</evidence>
<reference evidence="2 3" key="1">
    <citation type="submission" date="2015-03" db="EMBL/GenBank/DDBJ databases">
        <title>Genome assembly of Sandaracinus amylolyticus DSM 53668.</title>
        <authorList>
            <person name="Sharma G."/>
            <person name="Subramanian S."/>
        </authorList>
    </citation>
    <scope>NUCLEOTIDE SEQUENCE [LARGE SCALE GENOMIC DNA]</scope>
    <source>
        <strain evidence="2 3">DSM 53668</strain>
    </source>
</reference>
<organism evidence="2 3">
    <name type="scientific">Sandaracinus amylolyticus</name>
    <dbReference type="NCBI Taxonomy" id="927083"/>
    <lineage>
        <taxon>Bacteria</taxon>
        <taxon>Pseudomonadati</taxon>
        <taxon>Myxococcota</taxon>
        <taxon>Polyangia</taxon>
        <taxon>Polyangiales</taxon>
        <taxon>Sandaracinaceae</taxon>
        <taxon>Sandaracinus</taxon>
    </lineage>
</organism>
<dbReference type="Proteomes" id="UP000034883">
    <property type="component" value="Chromosome"/>
</dbReference>
<dbReference type="Gene3D" id="3.90.1570.10">
    <property type="entry name" value="tt1808, chain A"/>
    <property type="match status" value="1"/>
</dbReference>
<dbReference type="AlphaFoldDB" id="A0A0F6W806"/>
<name>A0A0F6W806_9BACT</name>
<dbReference type="SUPFAM" id="SSF52980">
    <property type="entry name" value="Restriction endonuclease-like"/>
    <property type="match status" value="1"/>
</dbReference>
<gene>
    <name evidence="2" type="ORF">DB32_006916</name>
</gene>
<evidence type="ECO:0000259" key="1">
    <source>
        <dbReference type="Pfam" id="PF05685"/>
    </source>
</evidence>
<dbReference type="InterPro" id="IPR011335">
    <property type="entry name" value="Restrct_endonuc-II-like"/>
</dbReference>
<dbReference type="PANTHER" id="PTHR36558">
    <property type="entry name" value="GLR1098 PROTEIN"/>
    <property type="match status" value="1"/>
</dbReference>
<dbReference type="InterPro" id="IPR008538">
    <property type="entry name" value="Uma2"/>
</dbReference>
<protein>
    <recommendedName>
        <fullName evidence="1">Putative restriction endonuclease domain-containing protein</fullName>
    </recommendedName>
</protein>
<dbReference type="STRING" id="927083.DB32_006916"/>
<dbReference type="PANTHER" id="PTHR36558:SF1">
    <property type="entry name" value="RESTRICTION ENDONUCLEASE DOMAIN-CONTAINING PROTEIN-RELATED"/>
    <property type="match status" value="1"/>
</dbReference>
<sequence length="88" mass="9905">MTNPVVLVEVLSESTEAHDRGAKLAHYRHLTTLREYALVAQTERRIEVYRRNERDRELIEAGGGETIELASLGVTLRVDELYADPLGA</sequence>
<dbReference type="InterPro" id="IPR012296">
    <property type="entry name" value="Nuclease_put_TT1808"/>
</dbReference>
<accession>A0A0F6W806</accession>
<dbReference type="KEGG" id="samy:DB32_006916"/>
<dbReference type="Pfam" id="PF05685">
    <property type="entry name" value="Uma2"/>
    <property type="match status" value="1"/>
</dbReference>
<keyword evidence="3" id="KW-1185">Reference proteome</keyword>
<dbReference type="EMBL" id="CP011125">
    <property type="protein sequence ID" value="AKF09767.1"/>
    <property type="molecule type" value="Genomic_DNA"/>
</dbReference>
<proteinExistence type="predicted"/>
<feature type="domain" description="Putative restriction endonuclease" evidence="1">
    <location>
        <begin position="3"/>
        <end position="78"/>
    </location>
</feature>
<evidence type="ECO:0000313" key="2">
    <source>
        <dbReference type="EMBL" id="AKF09767.1"/>
    </source>
</evidence>
<dbReference type="CDD" id="cd06260">
    <property type="entry name" value="DUF820-like"/>
    <property type="match status" value="1"/>
</dbReference>